<evidence type="ECO:0000256" key="2">
    <source>
        <dbReference type="ARBA" id="ARBA00022803"/>
    </source>
</evidence>
<dbReference type="PANTHER" id="PTHR44858">
    <property type="entry name" value="TETRATRICOPEPTIDE REPEAT PROTEIN 6"/>
    <property type="match status" value="1"/>
</dbReference>
<dbReference type="InterPro" id="IPR050498">
    <property type="entry name" value="Ycf3"/>
</dbReference>
<dbReference type="SUPFAM" id="SSF48452">
    <property type="entry name" value="TPR-like"/>
    <property type="match status" value="1"/>
</dbReference>
<evidence type="ECO:0000256" key="1">
    <source>
        <dbReference type="ARBA" id="ARBA00022737"/>
    </source>
</evidence>
<reference evidence="4 5" key="1">
    <citation type="submission" date="2018-06" db="EMBL/GenBank/DDBJ databases">
        <title>Comparative genomics reveals the genomic features of Rhizophagus irregularis, R. cerebriforme, R. diaphanum and Gigaspora rosea, and their symbiotic lifestyle signature.</title>
        <authorList>
            <person name="Morin E."/>
            <person name="San Clemente H."/>
            <person name="Chen E.C.H."/>
            <person name="De La Providencia I."/>
            <person name="Hainaut M."/>
            <person name="Kuo A."/>
            <person name="Kohler A."/>
            <person name="Murat C."/>
            <person name="Tang N."/>
            <person name="Roy S."/>
            <person name="Loubradou J."/>
            <person name="Henrissat B."/>
            <person name="Grigoriev I.V."/>
            <person name="Corradi N."/>
            <person name="Roux C."/>
            <person name="Martin F.M."/>
        </authorList>
    </citation>
    <scope>NUCLEOTIDE SEQUENCE [LARGE SCALE GENOMIC DNA]</scope>
    <source>
        <strain evidence="4 5">DAOM 194757</strain>
    </source>
</reference>
<evidence type="ECO:0000313" key="4">
    <source>
        <dbReference type="EMBL" id="RIB27966.1"/>
    </source>
</evidence>
<dbReference type="PROSITE" id="PS50293">
    <property type="entry name" value="TPR_REGION"/>
    <property type="match status" value="1"/>
</dbReference>
<dbReference type="EMBL" id="QKWP01000082">
    <property type="protein sequence ID" value="RIB27966.1"/>
    <property type="molecule type" value="Genomic_DNA"/>
</dbReference>
<evidence type="ECO:0000256" key="3">
    <source>
        <dbReference type="PROSITE-ProRule" id="PRU00339"/>
    </source>
</evidence>
<keyword evidence="2 3" id="KW-0802">TPR repeat</keyword>
<dbReference type="OrthoDB" id="10250354at2759"/>
<keyword evidence="5" id="KW-1185">Reference proteome</keyword>
<dbReference type="Pfam" id="PF13181">
    <property type="entry name" value="TPR_8"/>
    <property type="match status" value="1"/>
</dbReference>
<sequence>MPFSIDNYDIYNYINNEPEDEINLGISYLKLDAHRSLEIELTSPSSFILRGETYFMLGKFNEALIDFNKAFEINPNNEIYFEIPIICNPESLVHSKNALQKLINTLLFHEESFYSLKQFDKALLYNDKVLEIDRKVYYSLGQYYKAILDLNKALENNPLDMATLFYRVEIYFNQGHYDKAFSDLENVLEQYDEDLYNLGMSLEIRSNYTNTLILQAKICFNLEKFSDTIQFLSKALEIDPKNKIILTLRGKAFYCLGCTHEAFVDFNEALKIEPNNIYMLILFGEAYLNLEHYYNVHSDFDKAIKILPTHMITLMFQSKIKVFEIEPNNETTVKYLIDAFNGYDFTSIKHFMIKGSKKFEINNMLCGEEYSRRRQFDYALLYFNKVLKISPNDKKH</sequence>
<dbReference type="PANTHER" id="PTHR44858:SF1">
    <property type="entry name" value="UDP-N-ACETYLGLUCOSAMINE--PEPTIDE N-ACETYLGLUCOSAMINYLTRANSFERASE SPINDLY-RELATED"/>
    <property type="match status" value="1"/>
</dbReference>
<dbReference type="PROSITE" id="PS50005">
    <property type="entry name" value="TPR"/>
    <property type="match status" value="5"/>
</dbReference>
<feature type="repeat" description="TPR" evidence="3">
    <location>
        <begin position="360"/>
        <end position="393"/>
    </location>
</feature>
<dbReference type="AlphaFoldDB" id="A0A397W952"/>
<feature type="repeat" description="TPR" evidence="3">
    <location>
        <begin position="209"/>
        <end position="242"/>
    </location>
</feature>
<dbReference type="STRING" id="44941.A0A397W952"/>
<keyword evidence="1" id="KW-0677">Repeat</keyword>
<name>A0A397W952_9GLOM</name>
<dbReference type="Pfam" id="PF00515">
    <property type="entry name" value="TPR_1"/>
    <property type="match status" value="1"/>
</dbReference>
<dbReference type="Proteomes" id="UP000266673">
    <property type="component" value="Unassembled WGS sequence"/>
</dbReference>
<organism evidence="4 5">
    <name type="scientific">Gigaspora rosea</name>
    <dbReference type="NCBI Taxonomy" id="44941"/>
    <lineage>
        <taxon>Eukaryota</taxon>
        <taxon>Fungi</taxon>
        <taxon>Fungi incertae sedis</taxon>
        <taxon>Mucoromycota</taxon>
        <taxon>Glomeromycotina</taxon>
        <taxon>Glomeromycetes</taxon>
        <taxon>Diversisporales</taxon>
        <taxon>Gigasporaceae</taxon>
        <taxon>Gigaspora</taxon>
    </lineage>
</organism>
<dbReference type="SMART" id="SM00028">
    <property type="entry name" value="TPR"/>
    <property type="match status" value="7"/>
</dbReference>
<evidence type="ECO:0000313" key="5">
    <source>
        <dbReference type="Proteomes" id="UP000266673"/>
    </source>
</evidence>
<comment type="caution">
    <text evidence="4">The sequence shown here is derived from an EMBL/GenBank/DDBJ whole genome shotgun (WGS) entry which is preliminary data.</text>
</comment>
<feature type="repeat" description="TPR" evidence="3">
    <location>
        <begin position="44"/>
        <end position="77"/>
    </location>
</feature>
<accession>A0A397W952</accession>
<dbReference type="Gene3D" id="1.25.40.10">
    <property type="entry name" value="Tetratricopeptide repeat domain"/>
    <property type="match status" value="2"/>
</dbReference>
<dbReference type="InterPro" id="IPR019734">
    <property type="entry name" value="TPR_rpt"/>
</dbReference>
<protein>
    <submittedName>
        <fullName evidence="4">Uncharacterized protein</fullName>
    </submittedName>
</protein>
<feature type="repeat" description="TPR" evidence="3">
    <location>
        <begin position="277"/>
        <end position="310"/>
    </location>
</feature>
<feature type="repeat" description="TPR" evidence="3">
    <location>
        <begin position="243"/>
        <end position="276"/>
    </location>
</feature>
<gene>
    <name evidence="4" type="ORF">C2G38_2159296</name>
</gene>
<dbReference type="InterPro" id="IPR011990">
    <property type="entry name" value="TPR-like_helical_dom_sf"/>
</dbReference>
<dbReference type="Pfam" id="PF13174">
    <property type="entry name" value="TPR_6"/>
    <property type="match status" value="1"/>
</dbReference>
<proteinExistence type="predicted"/>